<evidence type="ECO:0000313" key="3">
    <source>
        <dbReference type="EMBL" id="RKD75384.1"/>
    </source>
</evidence>
<dbReference type="RefSeq" id="WP_120192266.1">
    <property type="nucleotide sequence ID" value="NZ_RAPK01000007.1"/>
</dbReference>
<feature type="domain" description="Smf/DprA SLOG" evidence="2">
    <location>
        <begin position="81"/>
        <end position="288"/>
    </location>
</feature>
<proteinExistence type="inferred from homology"/>
<dbReference type="InterPro" id="IPR057666">
    <property type="entry name" value="DrpA_SLOG"/>
</dbReference>
<dbReference type="PANTHER" id="PTHR43022:SF1">
    <property type="entry name" value="PROTEIN SMF"/>
    <property type="match status" value="1"/>
</dbReference>
<evidence type="ECO:0000313" key="4">
    <source>
        <dbReference type="Proteomes" id="UP000285120"/>
    </source>
</evidence>
<organism evidence="3 4">
    <name type="scientific">Sinobaca qinghaiensis</name>
    <dbReference type="NCBI Taxonomy" id="342944"/>
    <lineage>
        <taxon>Bacteria</taxon>
        <taxon>Bacillati</taxon>
        <taxon>Bacillota</taxon>
        <taxon>Bacilli</taxon>
        <taxon>Bacillales</taxon>
        <taxon>Sporolactobacillaceae</taxon>
        <taxon>Sinobaca</taxon>
    </lineage>
</organism>
<dbReference type="Gene3D" id="3.40.50.450">
    <property type="match status" value="1"/>
</dbReference>
<dbReference type="Pfam" id="PF02481">
    <property type="entry name" value="DNA_processg_A"/>
    <property type="match status" value="1"/>
</dbReference>
<dbReference type="GO" id="GO:0009294">
    <property type="term" value="P:DNA-mediated transformation"/>
    <property type="evidence" value="ECO:0007669"/>
    <property type="project" value="InterPro"/>
</dbReference>
<dbReference type="Proteomes" id="UP000285120">
    <property type="component" value="Unassembled WGS sequence"/>
</dbReference>
<comment type="caution">
    <text evidence="3">The sequence shown here is derived from an EMBL/GenBank/DDBJ whole genome shotgun (WGS) entry which is preliminary data.</text>
</comment>
<dbReference type="PANTHER" id="PTHR43022">
    <property type="entry name" value="PROTEIN SMF"/>
    <property type="match status" value="1"/>
</dbReference>
<name>A0A419V5X8_9BACL</name>
<sequence length="292" mass="32337">MTITPSERLIHLHAAPYLTWHRLRTLYYIDPSFSAVYTFSPTRLQERLKLSGIQAAGLFEYLHNTSPGTTAAYYHSCGVKTVTSLDSSYPQRLLSIYDPPWVLYFLGEKALFHSSKMLAVVGSRTPTAYGKKVISMFMPELSRDRVTIISGLAAGVDGEAHKQCIANGGRTIAVLGSGFKHIYPKQHTELARQIKKDHLLVSEYPPDVPPQKWQFPMRNRIISALSDAVFVVEAKERSGSLITAYQGLDQGRDIKALPGPILSKESAGTNQLIAEGAEPVLKYADLMAASWI</sequence>
<evidence type="ECO:0000256" key="1">
    <source>
        <dbReference type="ARBA" id="ARBA00006525"/>
    </source>
</evidence>
<dbReference type="SUPFAM" id="SSF102405">
    <property type="entry name" value="MCP/YpsA-like"/>
    <property type="match status" value="1"/>
</dbReference>
<dbReference type="OrthoDB" id="9785707at2"/>
<evidence type="ECO:0000259" key="2">
    <source>
        <dbReference type="Pfam" id="PF02481"/>
    </source>
</evidence>
<dbReference type="EMBL" id="RAPK01000007">
    <property type="protein sequence ID" value="RKD75384.1"/>
    <property type="molecule type" value="Genomic_DNA"/>
</dbReference>
<keyword evidence="4" id="KW-1185">Reference proteome</keyword>
<dbReference type="AlphaFoldDB" id="A0A419V5X8"/>
<reference evidence="3 4" key="1">
    <citation type="submission" date="2018-09" db="EMBL/GenBank/DDBJ databases">
        <title>Genomic Encyclopedia of Archaeal and Bacterial Type Strains, Phase II (KMG-II): from individual species to whole genera.</title>
        <authorList>
            <person name="Goeker M."/>
        </authorList>
    </citation>
    <scope>NUCLEOTIDE SEQUENCE [LARGE SCALE GENOMIC DNA]</scope>
    <source>
        <strain evidence="3 4">DSM 17008</strain>
    </source>
</reference>
<dbReference type="NCBIfam" id="TIGR00732">
    <property type="entry name" value="dprA"/>
    <property type="match status" value="1"/>
</dbReference>
<accession>A0A419V5X8</accession>
<comment type="similarity">
    <text evidence="1">Belongs to the DprA/Smf family.</text>
</comment>
<dbReference type="InterPro" id="IPR003488">
    <property type="entry name" value="DprA"/>
</dbReference>
<gene>
    <name evidence="3" type="ORF">ATL39_1083</name>
</gene>
<protein>
    <submittedName>
        <fullName evidence="3">DNA processing protein</fullName>
    </submittedName>
</protein>